<protein>
    <submittedName>
        <fullName evidence="3">Uncharacterized protein LOC106157656</fullName>
    </submittedName>
</protein>
<feature type="signal peptide" evidence="1">
    <location>
        <begin position="1"/>
        <end position="31"/>
    </location>
</feature>
<evidence type="ECO:0000313" key="2">
    <source>
        <dbReference type="Proteomes" id="UP000085678"/>
    </source>
</evidence>
<organism evidence="2 3">
    <name type="scientific">Lingula anatina</name>
    <name type="common">Brachiopod</name>
    <name type="synonym">Lingula unguis</name>
    <dbReference type="NCBI Taxonomy" id="7574"/>
    <lineage>
        <taxon>Eukaryota</taxon>
        <taxon>Metazoa</taxon>
        <taxon>Spiralia</taxon>
        <taxon>Lophotrochozoa</taxon>
        <taxon>Brachiopoda</taxon>
        <taxon>Linguliformea</taxon>
        <taxon>Lingulata</taxon>
        <taxon>Lingulida</taxon>
        <taxon>Linguloidea</taxon>
        <taxon>Lingulidae</taxon>
        <taxon>Lingula</taxon>
    </lineage>
</organism>
<keyword evidence="1" id="KW-0732">Signal</keyword>
<keyword evidence="2" id="KW-1185">Reference proteome</keyword>
<dbReference type="GeneID" id="106157656"/>
<reference evidence="3" key="1">
    <citation type="submission" date="2025-08" db="UniProtKB">
        <authorList>
            <consortium name="RefSeq"/>
        </authorList>
    </citation>
    <scope>IDENTIFICATION</scope>
    <source>
        <tissue evidence="3">Gonads</tissue>
    </source>
</reference>
<dbReference type="OrthoDB" id="6105034at2759"/>
<sequence>MAAFQIQSLHTWILALTLLVCLMMCTTRILASNLDGADTDDEIRPLEDTQEEEKRQLYYPGVYDYWKKYWTKKEERPWEKLPNTSCYRKKCQSTKDCCQRYNICDPYVKICYDCWYKYPCKTDANCCQKYPNCKIGRDGKGHCYS</sequence>
<evidence type="ECO:0000256" key="1">
    <source>
        <dbReference type="SAM" id="SignalP"/>
    </source>
</evidence>
<feature type="chain" id="PRO_5010215499" evidence="1">
    <location>
        <begin position="32"/>
        <end position="145"/>
    </location>
</feature>
<dbReference type="Proteomes" id="UP000085678">
    <property type="component" value="Unplaced"/>
</dbReference>
<dbReference type="KEGG" id="lak:106157656"/>
<dbReference type="AlphaFoldDB" id="A0A1S3HS15"/>
<gene>
    <name evidence="3" type="primary">LOC106157656</name>
</gene>
<evidence type="ECO:0000313" key="3">
    <source>
        <dbReference type="RefSeq" id="XP_013388825.1"/>
    </source>
</evidence>
<dbReference type="RefSeq" id="XP_013388825.1">
    <property type="nucleotide sequence ID" value="XM_013533371.1"/>
</dbReference>
<name>A0A1S3HS15_LINAN</name>
<dbReference type="InParanoid" id="A0A1S3HS15"/>
<proteinExistence type="predicted"/>
<accession>A0A1S3HS15</accession>